<feature type="domain" description="ABC3 transporter permease C-terminal" evidence="7">
    <location>
        <begin position="276"/>
        <end position="393"/>
    </location>
</feature>
<dbReference type="OrthoDB" id="116846at2157"/>
<feature type="transmembrane region" description="Helical" evidence="6">
    <location>
        <begin position="371"/>
        <end position="390"/>
    </location>
</feature>
<keyword evidence="10" id="KW-1185">Reference proteome</keyword>
<feature type="transmembrane region" description="Helical" evidence="6">
    <location>
        <begin position="315"/>
        <end position="346"/>
    </location>
</feature>
<sequence>MYSWIRVSLFLAWRAIRRGGKVGTLLNILIIAMVFTNMILLSAIMTGAVNLFHEQTIDYVTSDIIIKPGEDERTIFQTNDLLEKVNRVPGVSRASARYALGATLNHKSESVSIPITAFNPRDEVKVTKIHQEIIEGDFLSPGDDGILLGFFVAGYEDQSMDFFESLGGVRVGDPVEVMYANGYQKEYRVKGLFSTKSYQADYMAFISWEEMDTVLGRENTESTQILVRVIPGEDPATVKTRLLEFGVQERVETWEEAITKVVADSLETFAIINRISVAVSLIIAVVVIGIVFTIKTINQQRQIGVLKAIGIDQNAIIGSYVAQVLFIWIFGTILGMILLNLIMIYFTAHPLEFPDGDVIPAFELITMLENAGMLAVASAIAGYVPAWRIVRENTLTSMRG</sequence>
<dbReference type="Pfam" id="PF02687">
    <property type="entry name" value="FtsX"/>
    <property type="match status" value="1"/>
</dbReference>
<organism evidence="9 10">
    <name type="scientific">Methanocalculus chunghsingensis</name>
    <dbReference type="NCBI Taxonomy" id="156457"/>
    <lineage>
        <taxon>Archaea</taxon>
        <taxon>Methanobacteriati</taxon>
        <taxon>Methanobacteriota</taxon>
        <taxon>Stenosarchaea group</taxon>
        <taxon>Methanomicrobia</taxon>
        <taxon>Methanomicrobiales</taxon>
        <taxon>Methanocalculaceae</taxon>
        <taxon>Methanocalculus</taxon>
    </lineage>
</organism>
<protein>
    <recommendedName>
        <fullName evidence="11">ABC transporter permease</fullName>
    </recommendedName>
</protein>
<accession>A0A8J8B4R4</accession>
<proteinExistence type="predicted"/>
<dbReference type="GO" id="GO:0044874">
    <property type="term" value="P:lipoprotein localization to outer membrane"/>
    <property type="evidence" value="ECO:0007669"/>
    <property type="project" value="TreeGrafter"/>
</dbReference>
<dbReference type="PANTHER" id="PTHR30489:SF0">
    <property type="entry name" value="LIPOPROTEIN-RELEASING SYSTEM TRANSMEMBRANE PROTEIN LOLE"/>
    <property type="match status" value="1"/>
</dbReference>
<evidence type="ECO:0000313" key="10">
    <source>
        <dbReference type="Proteomes" id="UP000730161"/>
    </source>
</evidence>
<dbReference type="InterPro" id="IPR025857">
    <property type="entry name" value="MacB_PCD"/>
</dbReference>
<evidence type="ECO:0008006" key="11">
    <source>
        <dbReference type="Google" id="ProtNLM"/>
    </source>
</evidence>
<evidence type="ECO:0000256" key="2">
    <source>
        <dbReference type="ARBA" id="ARBA00022475"/>
    </source>
</evidence>
<dbReference type="InterPro" id="IPR051447">
    <property type="entry name" value="Lipoprotein-release_system"/>
</dbReference>
<comment type="subcellular location">
    <subcellularLocation>
        <location evidence="1">Cell membrane</location>
        <topology evidence="1">Multi-pass membrane protein</topology>
    </subcellularLocation>
</comment>
<evidence type="ECO:0000313" key="9">
    <source>
        <dbReference type="EMBL" id="MBR1368996.1"/>
    </source>
</evidence>
<dbReference type="GO" id="GO:0098797">
    <property type="term" value="C:plasma membrane protein complex"/>
    <property type="evidence" value="ECO:0007669"/>
    <property type="project" value="TreeGrafter"/>
</dbReference>
<dbReference type="RefSeq" id="WP_211530664.1">
    <property type="nucleotide sequence ID" value="NZ_JWHL01000007.1"/>
</dbReference>
<evidence type="ECO:0000256" key="6">
    <source>
        <dbReference type="SAM" id="Phobius"/>
    </source>
</evidence>
<evidence type="ECO:0000256" key="1">
    <source>
        <dbReference type="ARBA" id="ARBA00004651"/>
    </source>
</evidence>
<dbReference type="EMBL" id="JWHL01000007">
    <property type="protein sequence ID" value="MBR1368996.1"/>
    <property type="molecule type" value="Genomic_DNA"/>
</dbReference>
<dbReference type="InterPro" id="IPR003838">
    <property type="entry name" value="ABC3_permease_C"/>
</dbReference>
<dbReference type="Pfam" id="PF12704">
    <property type="entry name" value="MacB_PCD"/>
    <property type="match status" value="1"/>
</dbReference>
<reference evidence="9" key="1">
    <citation type="submission" date="2014-12" db="EMBL/GenBank/DDBJ databases">
        <authorList>
            <person name="Huang H.-H."/>
            <person name="Chen S.-C."/>
            <person name="Lai M.-C."/>
        </authorList>
    </citation>
    <scope>NUCLEOTIDE SEQUENCE</scope>
    <source>
        <strain evidence="9">K1F9705b</strain>
    </source>
</reference>
<feature type="domain" description="MacB-like periplasmic core" evidence="8">
    <location>
        <begin position="24"/>
        <end position="242"/>
    </location>
</feature>
<dbReference type="PANTHER" id="PTHR30489">
    <property type="entry name" value="LIPOPROTEIN-RELEASING SYSTEM TRANSMEMBRANE PROTEIN LOLE"/>
    <property type="match status" value="1"/>
</dbReference>
<evidence type="ECO:0000256" key="3">
    <source>
        <dbReference type="ARBA" id="ARBA00022692"/>
    </source>
</evidence>
<evidence type="ECO:0000259" key="8">
    <source>
        <dbReference type="Pfam" id="PF12704"/>
    </source>
</evidence>
<evidence type="ECO:0000259" key="7">
    <source>
        <dbReference type="Pfam" id="PF02687"/>
    </source>
</evidence>
<evidence type="ECO:0000256" key="4">
    <source>
        <dbReference type="ARBA" id="ARBA00022989"/>
    </source>
</evidence>
<feature type="transmembrane region" description="Helical" evidence="6">
    <location>
        <begin position="24"/>
        <end position="45"/>
    </location>
</feature>
<evidence type="ECO:0000256" key="5">
    <source>
        <dbReference type="ARBA" id="ARBA00023136"/>
    </source>
</evidence>
<name>A0A8J8B4R4_9EURY</name>
<feature type="transmembrane region" description="Helical" evidence="6">
    <location>
        <begin position="275"/>
        <end position="294"/>
    </location>
</feature>
<keyword evidence="5 6" id="KW-0472">Membrane</keyword>
<gene>
    <name evidence="9" type="ORF">RJ53_05555</name>
</gene>
<keyword evidence="3 6" id="KW-0812">Transmembrane</keyword>
<comment type="caution">
    <text evidence="9">The sequence shown here is derived from an EMBL/GenBank/DDBJ whole genome shotgun (WGS) entry which is preliminary data.</text>
</comment>
<dbReference type="AlphaFoldDB" id="A0A8J8B4R4"/>
<keyword evidence="4 6" id="KW-1133">Transmembrane helix</keyword>
<dbReference type="Proteomes" id="UP000730161">
    <property type="component" value="Unassembled WGS sequence"/>
</dbReference>
<keyword evidence="2" id="KW-1003">Cell membrane</keyword>